<protein>
    <submittedName>
        <fullName evidence="1">Uncharacterized protein</fullName>
    </submittedName>
</protein>
<evidence type="ECO:0000313" key="2">
    <source>
        <dbReference type="Proteomes" id="UP000078343"/>
    </source>
</evidence>
<evidence type="ECO:0000313" key="1">
    <source>
        <dbReference type="EMBL" id="OAP56905.1"/>
    </source>
</evidence>
<reference evidence="1 2" key="1">
    <citation type="submission" date="2016-04" db="EMBL/GenBank/DDBJ databases">
        <title>Draft genome of Fonsecaea erecta CBS 125763.</title>
        <authorList>
            <person name="Weiss V.A."/>
            <person name="Vicente V.A."/>
            <person name="Raittz R.T."/>
            <person name="Moreno L.F."/>
            <person name="De Souza E.M."/>
            <person name="Pedrosa F.O."/>
            <person name="Steffens M.B."/>
            <person name="Faoro H."/>
            <person name="Tadra-Sfeir M.Z."/>
            <person name="Najafzadeh M.J."/>
            <person name="Felipe M.S."/>
            <person name="Teixeira M."/>
            <person name="Sun J."/>
            <person name="Xi L."/>
            <person name="Gomes R."/>
            <person name="De Azevedo C.M."/>
            <person name="Salgado C.G."/>
            <person name="Da Silva M.B."/>
            <person name="Nascimento M.F."/>
            <person name="Queiroz-Telles F."/>
            <person name="Attili D.S."/>
            <person name="Gorbushina A."/>
        </authorList>
    </citation>
    <scope>NUCLEOTIDE SEQUENCE [LARGE SCALE GENOMIC DNA]</scope>
    <source>
        <strain evidence="1 2">CBS 125763</strain>
    </source>
</reference>
<dbReference type="Proteomes" id="UP000078343">
    <property type="component" value="Unassembled WGS sequence"/>
</dbReference>
<organism evidence="1 2">
    <name type="scientific">Fonsecaea erecta</name>
    <dbReference type="NCBI Taxonomy" id="1367422"/>
    <lineage>
        <taxon>Eukaryota</taxon>
        <taxon>Fungi</taxon>
        <taxon>Dikarya</taxon>
        <taxon>Ascomycota</taxon>
        <taxon>Pezizomycotina</taxon>
        <taxon>Eurotiomycetes</taxon>
        <taxon>Chaetothyriomycetidae</taxon>
        <taxon>Chaetothyriales</taxon>
        <taxon>Herpotrichiellaceae</taxon>
        <taxon>Fonsecaea</taxon>
    </lineage>
</organism>
<dbReference type="GeneID" id="30013185"/>
<dbReference type="AlphaFoldDB" id="A0A178ZCU9"/>
<dbReference type="RefSeq" id="XP_018690272.1">
    <property type="nucleotide sequence ID" value="XM_018840525.1"/>
</dbReference>
<accession>A0A178ZCU9</accession>
<comment type="caution">
    <text evidence="1">The sequence shown here is derived from an EMBL/GenBank/DDBJ whole genome shotgun (WGS) entry which is preliminary data.</text>
</comment>
<dbReference type="STRING" id="1367422.A0A178ZCU9"/>
<dbReference type="EMBL" id="LVYI01000008">
    <property type="protein sequence ID" value="OAP56905.1"/>
    <property type="molecule type" value="Genomic_DNA"/>
</dbReference>
<name>A0A178ZCU9_9EURO</name>
<sequence>MALVPQNPYHKHTRGIIVIARKNSKPSSAVVKQLEQRNQTLIKIFTPRLSGKSPTEYTSLVLNGFSSNYNIQDSRKNELATLKRKIEAYNTEPQALTSHVYIVVSGDDGFFTNVDGIYGFFDRYKNVTLMLVIYHGENQYLEYRIRDILQAISDIKSHVAKPTDQCHMLVRAWIGIAVNTEILAQANRDLKRFIPQKRNASTVFDDDQVKLEHPNNTVVKAAKKRAVVEKNGVDINDCGDCMCPIKDCNKTATRAFTPSLTIYNIKKGTSKVE</sequence>
<gene>
    <name evidence="1" type="ORF">AYL99_09017</name>
</gene>
<proteinExistence type="predicted"/>
<keyword evidence="2" id="KW-1185">Reference proteome</keyword>
<dbReference type="OrthoDB" id="6077919at2759"/>